<comment type="caution">
    <text evidence="7">The sequence shown here is derived from an EMBL/GenBank/DDBJ whole genome shotgun (WGS) entry which is preliminary data.</text>
</comment>
<evidence type="ECO:0000256" key="2">
    <source>
        <dbReference type="ARBA" id="ARBA00022692"/>
    </source>
</evidence>
<evidence type="ECO:0000256" key="3">
    <source>
        <dbReference type="ARBA" id="ARBA00022989"/>
    </source>
</evidence>
<dbReference type="PANTHER" id="PTHR36974:SF1">
    <property type="entry name" value="DOXX FAMILY MEMBRANE PROTEIN"/>
    <property type="match status" value="1"/>
</dbReference>
<keyword evidence="2 5" id="KW-0812">Transmembrane</keyword>
<evidence type="ECO:0000313" key="8">
    <source>
        <dbReference type="Proteomes" id="UP000618952"/>
    </source>
</evidence>
<proteinExistence type="predicted"/>
<organism evidence="7 8">
    <name type="scientific">Arenibacter arenosicollis</name>
    <dbReference type="NCBI Taxonomy" id="2762274"/>
    <lineage>
        <taxon>Bacteria</taxon>
        <taxon>Pseudomonadati</taxon>
        <taxon>Bacteroidota</taxon>
        <taxon>Flavobacteriia</taxon>
        <taxon>Flavobacteriales</taxon>
        <taxon>Flavobacteriaceae</taxon>
        <taxon>Arenibacter</taxon>
    </lineage>
</organism>
<dbReference type="InterPro" id="IPR009908">
    <property type="entry name" value="Methylamine_util_MauE"/>
</dbReference>
<feature type="transmembrane region" description="Helical" evidence="5">
    <location>
        <begin position="68"/>
        <end position="88"/>
    </location>
</feature>
<evidence type="ECO:0000313" key="7">
    <source>
        <dbReference type="EMBL" id="MBC8770228.1"/>
    </source>
</evidence>
<evidence type="ECO:0000259" key="6">
    <source>
        <dbReference type="Pfam" id="PF07291"/>
    </source>
</evidence>
<dbReference type="PANTHER" id="PTHR36974">
    <property type="entry name" value="MEMBRANE PROTEIN-RELATED"/>
    <property type="match status" value="1"/>
</dbReference>
<evidence type="ECO:0000256" key="4">
    <source>
        <dbReference type="ARBA" id="ARBA00023136"/>
    </source>
</evidence>
<gene>
    <name evidence="7" type="ORF">H4O18_19670</name>
</gene>
<keyword evidence="3 5" id="KW-1133">Transmembrane helix</keyword>
<name>A0ABR7QSU8_9FLAO</name>
<reference evidence="7 8" key="1">
    <citation type="submission" date="2020-08" db="EMBL/GenBank/DDBJ databases">
        <title>Arenibacter gaetbuli sp. nov., isolated from a sand dune.</title>
        <authorList>
            <person name="Park S."/>
            <person name="Yoon J.-H."/>
        </authorList>
    </citation>
    <scope>NUCLEOTIDE SEQUENCE [LARGE SCALE GENOMIC DNA]</scope>
    <source>
        <strain evidence="7 8">BSSL-BM3</strain>
    </source>
</reference>
<feature type="transmembrane region" description="Helical" evidence="5">
    <location>
        <begin position="100"/>
        <end position="117"/>
    </location>
</feature>
<dbReference type="Proteomes" id="UP000618952">
    <property type="component" value="Unassembled WGS sequence"/>
</dbReference>
<feature type="domain" description="Methylamine utilisation protein MauE" evidence="6">
    <location>
        <begin position="1"/>
        <end position="80"/>
    </location>
</feature>
<dbReference type="Pfam" id="PF07291">
    <property type="entry name" value="MauE"/>
    <property type="match status" value="1"/>
</dbReference>
<dbReference type="RefSeq" id="WP_187587848.1">
    <property type="nucleotide sequence ID" value="NZ_JACLHY010000030.1"/>
</dbReference>
<accession>A0ABR7QSU8</accession>
<protein>
    <submittedName>
        <fullName evidence="7">DoxX family membrane protein</fullName>
    </submittedName>
</protein>
<dbReference type="EMBL" id="JACLHY010000030">
    <property type="protein sequence ID" value="MBC8770228.1"/>
    <property type="molecule type" value="Genomic_DNA"/>
</dbReference>
<evidence type="ECO:0000256" key="5">
    <source>
        <dbReference type="SAM" id="Phobius"/>
    </source>
</evidence>
<keyword evidence="4 5" id="KW-0472">Membrane</keyword>
<evidence type="ECO:0000256" key="1">
    <source>
        <dbReference type="ARBA" id="ARBA00004141"/>
    </source>
</evidence>
<sequence>MKLFWTILKILLALFMIYAGIQHFLKPSFYLSFVPYFLPFKMLVIYLSGVLEIVLGVLLLLPKYAKLGATGILWLMIIFLPIHIWDVFLDQPAIGSHEAAMIRLPIQFVIIGLAWAVRKYAT</sequence>
<comment type="subcellular location">
    <subcellularLocation>
        <location evidence="1">Membrane</location>
        <topology evidence="1">Multi-pass membrane protein</topology>
    </subcellularLocation>
</comment>
<feature type="transmembrane region" description="Helical" evidence="5">
    <location>
        <begin position="43"/>
        <end position="61"/>
    </location>
</feature>
<keyword evidence="8" id="KW-1185">Reference proteome</keyword>